<sequence>PPKQALGIQSTGQTSRSDSSTQQQQQQPQQPIQQQTTFQQPVIVGEDVIRLGVASNLLAVREIVNTMQLEDIVFNLQRFMKLPLHSLVFSRFHRPIFSKNVFHVARDTKVIVHKKQTEIHLRKVRNKLKKGTNKVNRLEILKEDQVYKANKAHKLLKMKYKDNKVKKIQKKKKKMYNY</sequence>
<gene>
    <name evidence="2" type="ORF">EZS28_051939</name>
</gene>
<evidence type="ECO:0000313" key="3">
    <source>
        <dbReference type="Proteomes" id="UP000324800"/>
    </source>
</evidence>
<evidence type="ECO:0000313" key="2">
    <source>
        <dbReference type="EMBL" id="KAA6349316.1"/>
    </source>
</evidence>
<dbReference type="EMBL" id="SNRW01039830">
    <property type="protein sequence ID" value="KAA6349316.1"/>
    <property type="molecule type" value="Genomic_DNA"/>
</dbReference>
<protein>
    <submittedName>
        <fullName evidence="2">Uncharacterized protein</fullName>
    </submittedName>
</protein>
<name>A0A5J4ST25_9EUKA</name>
<feature type="non-terminal residue" evidence="2">
    <location>
        <position position="1"/>
    </location>
</feature>
<dbReference type="AlphaFoldDB" id="A0A5J4ST25"/>
<feature type="region of interest" description="Disordered" evidence="1">
    <location>
        <begin position="1"/>
        <end position="34"/>
    </location>
</feature>
<dbReference type="Proteomes" id="UP000324800">
    <property type="component" value="Unassembled WGS sequence"/>
</dbReference>
<evidence type="ECO:0000256" key="1">
    <source>
        <dbReference type="SAM" id="MobiDB-lite"/>
    </source>
</evidence>
<organism evidence="2 3">
    <name type="scientific">Streblomastix strix</name>
    <dbReference type="NCBI Taxonomy" id="222440"/>
    <lineage>
        <taxon>Eukaryota</taxon>
        <taxon>Metamonada</taxon>
        <taxon>Preaxostyla</taxon>
        <taxon>Oxymonadida</taxon>
        <taxon>Streblomastigidae</taxon>
        <taxon>Streblomastix</taxon>
    </lineage>
</organism>
<comment type="caution">
    <text evidence="2">The sequence shown here is derived from an EMBL/GenBank/DDBJ whole genome shotgun (WGS) entry which is preliminary data.</text>
</comment>
<accession>A0A5J4ST25</accession>
<proteinExistence type="predicted"/>
<reference evidence="2 3" key="1">
    <citation type="submission" date="2019-03" db="EMBL/GenBank/DDBJ databases">
        <title>Single cell metagenomics reveals metabolic interactions within the superorganism composed of flagellate Streblomastix strix and complex community of Bacteroidetes bacteria on its surface.</title>
        <authorList>
            <person name="Treitli S.C."/>
            <person name="Kolisko M."/>
            <person name="Husnik F."/>
            <person name="Keeling P."/>
            <person name="Hampl V."/>
        </authorList>
    </citation>
    <scope>NUCLEOTIDE SEQUENCE [LARGE SCALE GENOMIC DNA]</scope>
    <source>
        <strain evidence="2">ST1C</strain>
    </source>
</reference>
<feature type="compositionally biased region" description="Low complexity" evidence="1">
    <location>
        <begin position="9"/>
        <end position="34"/>
    </location>
</feature>